<keyword evidence="10 19" id="KW-0067">ATP-binding</keyword>
<feature type="compositionally biased region" description="Low complexity" evidence="20">
    <location>
        <begin position="86"/>
        <end position="114"/>
    </location>
</feature>
<dbReference type="PROSITE" id="PS01047">
    <property type="entry name" value="HMA_1"/>
    <property type="match status" value="2"/>
</dbReference>
<dbReference type="PRINTS" id="PR00943">
    <property type="entry name" value="CUATPASE"/>
</dbReference>
<name>A0ABP8EPZ4_9MICO</name>
<dbReference type="Gene3D" id="3.40.50.1000">
    <property type="entry name" value="HAD superfamily/HAD-like"/>
    <property type="match status" value="1"/>
</dbReference>
<evidence type="ECO:0000256" key="18">
    <source>
        <dbReference type="ARBA" id="ARBA00033239"/>
    </source>
</evidence>
<feature type="transmembrane region" description="Helical" evidence="19">
    <location>
        <begin position="321"/>
        <end position="347"/>
    </location>
</feature>
<proteinExistence type="inferred from homology"/>
<evidence type="ECO:0000256" key="17">
    <source>
        <dbReference type="ARBA" id="ARBA00029719"/>
    </source>
</evidence>
<dbReference type="SFLD" id="SFLDF00027">
    <property type="entry name" value="p-type_atpase"/>
    <property type="match status" value="1"/>
</dbReference>
<evidence type="ECO:0000256" key="5">
    <source>
        <dbReference type="ARBA" id="ARBA00022692"/>
    </source>
</evidence>
<dbReference type="PANTHER" id="PTHR43520:SF8">
    <property type="entry name" value="P-TYPE CU(+) TRANSPORTER"/>
    <property type="match status" value="1"/>
</dbReference>
<comment type="subcellular location">
    <subcellularLocation>
        <location evidence="1">Cell membrane</location>
        <topology evidence="1">Multi-pass membrane protein</topology>
    </subcellularLocation>
</comment>
<comment type="caution">
    <text evidence="22">The sequence shown here is derived from an EMBL/GenBank/DDBJ whole genome shotgun (WGS) entry which is preliminary data.</text>
</comment>
<dbReference type="InterPro" id="IPR017969">
    <property type="entry name" value="Heavy-metal-associated_CS"/>
</dbReference>
<keyword evidence="15" id="KW-0406">Ion transport</keyword>
<keyword evidence="11" id="KW-0460">Magnesium</keyword>
<dbReference type="NCBIfam" id="TIGR01494">
    <property type="entry name" value="ATPase_P-type"/>
    <property type="match status" value="2"/>
</dbReference>
<dbReference type="InterPro" id="IPR001757">
    <property type="entry name" value="P_typ_ATPase"/>
</dbReference>
<evidence type="ECO:0000256" key="19">
    <source>
        <dbReference type="RuleBase" id="RU362081"/>
    </source>
</evidence>
<evidence type="ECO:0000256" key="14">
    <source>
        <dbReference type="ARBA" id="ARBA00023008"/>
    </source>
</evidence>
<evidence type="ECO:0000256" key="7">
    <source>
        <dbReference type="ARBA" id="ARBA00022737"/>
    </source>
</evidence>
<evidence type="ECO:0000259" key="21">
    <source>
        <dbReference type="PROSITE" id="PS50846"/>
    </source>
</evidence>
<evidence type="ECO:0000256" key="11">
    <source>
        <dbReference type="ARBA" id="ARBA00022842"/>
    </source>
</evidence>
<dbReference type="Gene3D" id="3.30.70.100">
    <property type="match status" value="2"/>
</dbReference>
<evidence type="ECO:0000256" key="3">
    <source>
        <dbReference type="ARBA" id="ARBA00015102"/>
    </source>
</evidence>
<sequence>MSTSTDPHAPLAPLAEVDLAVDGMTCSSCVARVEKKLNKVPGVVATVNLATESAHVELTQDVSDADLVGAIQAAGYAGTVTRRRSTAPATGTTAQTAGSGGTAQTAGSGTTAQPAAPAVLREVDLAVDGMTCSSCVARVEKRLNKVPGATATVNLATESAHVTLTEDVDPGDLVAAVAAAGYTGRVTGSRGPAGASAGAPSASATTPQPDRPTTTSQAGRPTGTTPADGGTASVAGDTVGANAHDTSSPAERRAEDLRRRLRISAVLTLPVLLLSMVPALQFTGWQWVVLLLALPVVTWGAWPFHLSAFRAARHGASTMDTLVSLGVTAATLWSLWAITLGGAGEIGMRMEFTLFPAQGEHGMTPELYFEVAAVVTTFLLAGRYAESRSRRRAGDALRSLLSLGAKDVARVTLDADGRRSEERVPIDTLAVGDLFAVRPGEKVATDGVVVEGISALDTSLLTGEPVPVDAGPGDDVVGATVNTSGNLLVRATRVGEETTLAQIGRLVSQAQTGKAPVQRLADRISAVFVPIVIALAVLTFAAWLLLDNPLQAAFTAAVAVLIIACPCALGLATPTALLVGTGRAAQLGILIKGPEILESTRRVDTMVLDKTGTVTEGRMQLADVLAPSLAPTRHVVGAAADTGVDDLRAQVLHLAGAVESGSEHPIARAITEAARTGGTALPRISGFSNHAGRGVSATVDDGGTPREVLVGRPSWLAEQGVGGVGEDDEVARAHRHAEGDGATAVVVAWDGEARGVLALRDEVKPTSAEAVAQLKELGITPHLLTGDNRAAAERVAAQVGIAPENVIAEVLPDQKLDVVKDLQDRGRVVGVVGDGVNDAAALAQAGQRGLGLAMGTGTDVAIEASDITLVRGDLRSAPTAIRISRGTLRIIKQNLFWAFAYNVAAIPLAALGLLNPMIAGAAMAASSVIVVGNSLRLRRAG</sequence>
<feature type="domain" description="HMA" evidence="21">
    <location>
        <begin position="15"/>
        <end position="79"/>
    </location>
</feature>
<dbReference type="NCBIfam" id="TIGR01511">
    <property type="entry name" value="ATPase-IB1_Cu"/>
    <property type="match status" value="1"/>
</dbReference>
<dbReference type="Gene3D" id="3.40.1110.10">
    <property type="entry name" value="Calcium-transporting ATPase, cytoplasmic domain N"/>
    <property type="match status" value="1"/>
</dbReference>
<feature type="transmembrane region" description="Helical" evidence="19">
    <location>
        <begin position="287"/>
        <end position="309"/>
    </location>
</feature>
<dbReference type="SUPFAM" id="SSF55008">
    <property type="entry name" value="HMA, heavy metal-associated domain"/>
    <property type="match status" value="2"/>
</dbReference>
<dbReference type="RefSeq" id="WP_345036459.1">
    <property type="nucleotide sequence ID" value="NZ_BAABBA010000001.1"/>
</dbReference>
<dbReference type="Pfam" id="PF00122">
    <property type="entry name" value="E1-E2_ATPase"/>
    <property type="match status" value="1"/>
</dbReference>
<dbReference type="SUPFAM" id="SSF81653">
    <property type="entry name" value="Calcium ATPase, transduction domain A"/>
    <property type="match status" value="1"/>
</dbReference>
<keyword evidence="7" id="KW-0677">Repeat</keyword>
<evidence type="ECO:0000256" key="10">
    <source>
        <dbReference type="ARBA" id="ARBA00022840"/>
    </source>
</evidence>
<dbReference type="PROSITE" id="PS50846">
    <property type="entry name" value="HMA_2"/>
    <property type="match status" value="2"/>
</dbReference>
<keyword evidence="6 19" id="KW-0479">Metal-binding</keyword>
<dbReference type="CDD" id="cd02094">
    <property type="entry name" value="P-type_ATPase_Cu-like"/>
    <property type="match status" value="1"/>
</dbReference>
<evidence type="ECO:0000256" key="6">
    <source>
        <dbReference type="ARBA" id="ARBA00022723"/>
    </source>
</evidence>
<dbReference type="InterPro" id="IPR036412">
    <property type="entry name" value="HAD-like_sf"/>
</dbReference>
<keyword evidence="16 19" id="KW-0472">Membrane</keyword>
<dbReference type="SUPFAM" id="SSF81665">
    <property type="entry name" value="Calcium ATPase, transmembrane domain M"/>
    <property type="match status" value="1"/>
</dbReference>
<dbReference type="PANTHER" id="PTHR43520">
    <property type="entry name" value="ATP7, ISOFORM B"/>
    <property type="match status" value="1"/>
</dbReference>
<feature type="transmembrane region" description="Helical" evidence="19">
    <location>
        <begin position="552"/>
        <end position="579"/>
    </location>
</feature>
<dbReference type="Pfam" id="PF00702">
    <property type="entry name" value="Hydrolase"/>
    <property type="match status" value="1"/>
</dbReference>
<dbReference type="Proteomes" id="UP001499841">
    <property type="component" value="Unassembled WGS sequence"/>
</dbReference>
<dbReference type="SFLD" id="SFLDG00002">
    <property type="entry name" value="C1.7:_P-type_atpase_like"/>
    <property type="match status" value="1"/>
</dbReference>
<keyword evidence="14" id="KW-0186">Copper</keyword>
<evidence type="ECO:0000313" key="22">
    <source>
        <dbReference type="EMBL" id="GAA4285763.1"/>
    </source>
</evidence>
<dbReference type="NCBIfam" id="TIGR01525">
    <property type="entry name" value="ATPase-IB_hvy"/>
    <property type="match status" value="1"/>
</dbReference>
<feature type="transmembrane region" description="Helical" evidence="19">
    <location>
        <begin position="524"/>
        <end position="546"/>
    </location>
</feature>
<dbReference type="PRINTS" id="PR00119">
    <property type="entry name" value="CATATPASE"/>
</dbReference>
<protein>
    <recommendedName>
        <fullName evidence="3">Copper-exporting P-type ATPase</fullName>
    </recommendedName>
    <alternativeName>
        <fullName evidence="17">Copper-exporting P-type ATPase A</fullName>
    </alternativeName>
    <alternativeName>
        <fullName evidence="18">Cu(+)-exporting ATPase</fullName>
    </alternativeName>
</protein>
<dbReference type="SFLD" id="SFLDS00003">
    <property type="entry name" value="Haloacid_Dehalogenase"/>
    <property type="match status" value="1"/>
</dbReference>
<keyword evidence="12" id="KW-1278">Translocase</keyword>
<keyword evidence="8 19" id="KW-0547">Nucleotide-binding</keyword>
<dbReference type="InterPro" id="IPR023214">
    <property type="entry name" value="HAD_sf"/>
</dbReference>
<dbReference type="EMBL" id="BAABBA010000001">
    <property type="protein sequence ID" value="GAA4285763.1"/>
    <property type="molecule type" value="Genomic_DNA"/>
</dbReference>
<reference evidence="23" key="1">
    <citation type="journal article" date="2019" name="Int. J. Syst. Evol. Microbiol.">
        <title>The Global Catalogue of Microorganisms (GCM) 10K type strain sequencing project: providing services to taxonomists for standard genome sequencing and annotation.</title>
        <authorList>
            <consortium name="The Broad Institute Genomics Platform"/>
            <consortium name="The Broad Institute Genome Sequencing Center for Infectious Disease"/>
            <person name="Wu L."/>
            <person name="Ma J."/>
        </authorList>
    </citation>
    <scope>NUCLEOTIDE SEQUENCE [LARGE SCALE GENOMIC DNA]</scope>
    <source>
        <strain evidence="23">JCM 17459</strain>
    </source>
</reference>
<evidence type="ECO:0000256" key="1">
    <source>
        <dbReference type="ARBA" id="ARBA00004651"/>
    </source>
</evidence>
<feature type="region of interest" description="Disordered" evidence="20">
    <location>
        <begin position="82"/>
        <end position="114"/>
    </location>
</feature>
<dbReference type="InterPro" id="IPR006121">
    <property type="entry name" value="HMA_dom"/>
</dbReference>
<feature type="domain" description="HMA" evidence="21">
    <location>
        <begin position="121"/>
        <end position="185"/>
    </location>
</feature>
<dbReference type="NCBIfam" id="TIGR00003">
    <property type="entry name" value="copper ion binding protein"/>
    <property type="match status" value="1"/>
</dbReference>
<evidence type="ECO:0000256" key="8">
    <source>
        <dbReference type="ARBA" id="ARBA00022741"/>
    </source>
</evidence>
<feature type="compositionally biased region" description="Low complexity" evidence="20">
    <location>
        <begin position="218"/>
        <end position="232"/>
    </location>
</feature>
<dbReference type="InterPro" id="IPR023298">
    <property type="entry name" value="ATPase_P-typ_TM_dom_sf"/>
</dbReference>
<keyword evidence="13 19" id="KW-1133">Transmembrane helix</keyword>
<keyword evidence="5 19" id="KW-0812">Transmembrane</keyword>
<dbReference type="InterPro" id="IPR059000">
    <property type="entry name" value="ATPase_P-type_domA"/>
</dbReference>
<feature type="compositionally biased region" description="Low complexity" evidence="20">
    <location>
        <begin position="187"/>
        <end position="207"/>
    </location>
</feature>
<organism evidence="22 23">
    <name type="scientific">Georgenia daeguensis</name>
    <dbReference type="NCBI Taxonomy" id="908355"/>
    <lineage>
        <taxon>Bacteria</taxon>
        <taxon>Bacillati</taxon>
        <taxon>Actinomycetota</taxon>
        <taxon>Actinomycetes</taxon>
        <taxon>Micrococcales</taxon>
        <taxon>Bogoriellaceae</taxon>
        <taxon>Georgenia</taxon>
    </lineage>
</organism>
<keyword evidence="23" id="KW-1185">Reference proteome</keyword>
<keyword evidence="19" id="KW-1003">Cell membrane</keyword>
<feature type="transmembrane region" description="Helical" evidence="19">
    <location>
        <begin position="917"/>
        <end position="935"/>
    </location>
</feature>
<dbReference type="InterPro" id="IPR006122">
    <property type="entry name" value="HMA_Cu_ion-bd"/>
</dbReference>
<evidence type="ECO:0000256" key="12">
    <source>
        <dbReference type="ARBA" id="ARBA00022967"/>
    </source>
</evidence>
<dbReference type="InterPro" id="IPR023299">
    <property type="entry name" value="ATPase_P-typ_cyto_dom_N"/>
</dbReference>
<evidence type="ECO:0000256" key="13">
    <source>
        <dbReference type="ARBA" id="ARBA00022989"/>
    </source>
</evidence>
<accession>A0ABP8EPZ4</accession>
<evidence type="ECO:0000256" key="2">
    <source>
        <dbReference type="ARBA" id="ARBA00006024"/>
    </source>
</evidence>
<evidence type="ECO:0000256" key="4">
    <source>
        <dbReference type="ARBA" id="ARBA00022448"/>
    </source>
</evidence>
<evidence type="ECO:0000313" key="23">
    <source>
        <dbReference type="Proteomes" id="UP001499841"/>
    </source>
</evidence>
<evidence type="ECO:0000256" key="16">
    <source>
        <dbReference type="ARBA" id="ARBA00023136"/>
    </source>
</evidence>
<keyword evidence="4" id="KW-0813">Transport</keyword>
<comment type="similarity">
    <text evidence="2 19">Belongs to the cation transport ATPase (P-type) (TC 3.A.3) family. Type IB subfamily.</text>
</comment>
<gene>
    <name evidence="22" type="ORF">GCM10022262_01220</name>
</gene>
<dbReference type="InterPro" id="IPR018303">
    <property type="entry name" value="ATPase_P-typ_P_site"/>
</dbReference>
<dbReference type="CDD" id="cd00371">
    <property type="entry name" value="HMA"/>
    <property type="match status" value="2"/>
</dbReference>
<evidence type="ECO:0000256" key="9">
    <source>
        <dbReference type="ARBA" id="ARBA00022796"/>
    </source>
</evidence>
<feature type="transmembrane region" description="Helical" evidence="19">
    <location>
        <begin position="894"/>
        <end position="911"/>
    </location>
</feature>
<dbReference type="Pfam" id="PF00403">
    <property type="entry name" value="HMA"/>
    <property type="match status" value="2"/>
</dbReference>
<dbReference type="Gene3D" id="2.70.150.10">
    <property type="entry name" value="Calcium-transporting ATPase, cytoplasmic transduction domain A"/>
    <property type="match status" value="1"/>
</dbReference>
<feature type="transmembrane region" description="Helical" evidence="19">
    <location>
        <begin position="261"/>
        <end position="281"/>
    </location>
</feature>
<evidence type="ECO:0000256" key="15">
    <source>
        <dbReference type="ARBA" id="ARBA00023065"/>
    </source>
</evidence>
<dbReference type="InterPro" id="IPR008250">
    <property type="entry name" value="ATPase_P-typ_transduc_dom_A_sf"/>
</dbReference>
<dbReference type="PROSITE" id="PS00154">
    <property type="entry name" value="ATPASE_E1_E2"/>
    <property type="match status" value="1"/>
</dbReference>
<dbReference type="SUPFAM" id="SSF56784">
    <property type="entry name" value="HAD-like"/>
    <property type="match status" value="1"/>
</dbReference>
<feature type="transmembrane region" description="Helical" evidence="19">
    <location>
        <begin position="367"/>
        <end position="385"/>
    </location>
</feature>
<keyword evidence="9" id="KW-0187">Copper transport</keyword>
<dbReference type="InterPro" id="IPR036163">
    <property type="entry name" value="HMA_dom_sf"/>
</dbReference>
<feature type="region of interest" description="Disordered" evidence="20">
    <location>
        <begin position="185"/>
        <end position="253"/>
    </location>
</feature>
<evidence type="ECO:0000256" key="20">
    <source>
        <dbReference type="SAM" id="MobiDB-lite"/>
    </source>
</evidence>
<dbReference type="InterPro" id="IPR027256">
    <property type="entry name" value="P-typ_ATPase_IB"/>
</dbReference>
<dbReference type="InterPro" id="IPR044492">
    <property type="entry name" value="P_typ_ATPase_HD_dom"/>
</dbReference>